<feature type="domain" description="DUF218" evidence="2">
    <location>
        <begin position="40"/>
        <end position="160"/>
    </location>
</feature>
<keyword evidence="1" id="KW-0812">Transmembrane</keyword>
<protein>
    <recommendedName>
        <fullName evidence="2">DUF218 domain-containing protein</fullName>
    </recommendedName>
</protein>
<organism evidence="3">
    <name type="scientific">Solibacter usitatus (strain Ellin6076)</name>
    <dbReference type="NCBI Taxonomy" id="234267"/>
    <lineage>
        <taxon>Bacteria</taxon>
        <taxon>Pseudomonadati</taxon>
        <taxon>Acidobacteriota</taxon>
        <taxon>Terriglobia</taxon>
        <taxon>Bryobacterales</taxon>
        <taxon>Solibacteraceae</taxon>
        <taxon>Candidatus Solibacter</taxon>
    </lineage>
</organism>
<name>Q01VH1_SOLUE</name>
<dbReference type="PANTHER" id="PTHR30336">
    <property type="entry name" value="INNER MEMBRANE PROTEIN, PROBABLE PERMEASE"/>
    <property type="match status" value="1"/>
</dbReference>
<gene>
    <name evidence="3" type="ordered locus">Acid_5395</name>
</gene>
<dbReference type="OrthoDB" id="9782395at2"/>
<dbReference type="STRING" id="234267.Acid_5395"/>
<keyword evidence="1" id="KW-0472">Membrane</keyword>
<dbReference type="InParanoid" id="Q01VH1"/>
<proteinExistence type="predicted"/>
<dbReference type="AlphaFoldDB" id="Q01VH1"/>
<dbReference type="Pfam" id="PF02698">
    <property type="entry name" value="DUF218"/>
    <property type="match status" value="1"/>
</dbReference>
<dbReference type="InterPro" id="IPR051599">
    <property type="entry name" value="Cell_Envelope_Assoc"/>
</dbReference>
<keyword evidence="1" id="KW-1133">Transmembrane helix</keyword>
<dbReference type="InterPro" id="IPR003848">
    <property type="entry name" value="DUF218"/>
</dbReference>
<dbReference type="EMBL" id="CP000473">
    <property type="protein sequence ID" value="ABJ86344.1"/>
    <property type="molecule type" value="Genomic_DNA"/>
</dbReference>
<dbReference type="PANTHER" id="PTHR30336:SF20">
    <property type="entry name" value="DUF218 DOMAIN-CONTAINING PROTEIN"/>
    <property type="match status" value="1"/>
</dbReference>
<evidence type="ECO:0000256" key="1">
    <source>
        <dbReference type="SAM" id="Phobius"/>
    </source>
</evidence>
<evidence type="ECO:0000313" key="3">
    <source>
        <dbReference type="EMBL" id="ABJ86344.1"/>
    </source>
</evidence>
<feature type="transmembrane region" description="Helical" evidence="1">
    <location>
        <begin position="6"/>
        <end position="25"/>
    </location>
</feature>
<reference evidence="3" key="1">
    <citation type="submission" date="2006-10" db="EMBL/GenBank/DDBJ databases">
        <title>Complete sequence of Solibacter usitatus Ellin6076.</title>
        <authorList>
            <consortium name="US DOE Joint Genome Institute"/>
            <person name="Copeland A."/>
            <person name="Lucas S."/>
            <person name="Lapidus A."/>
            <person name="Barry K."/>
            <person name="Detter J.C."/>
            <person name="Glavina del Rio T."/>
            <person name="Hammon N."/>
            <person name="Israni S."/>
            <person name="Dalin E."/>
            <person name="Tice H."/>
            <person name="Pitluck S."/>
            <person name="Thompson L.S."/>
            <person name="Brettin T."/>
            <person name="Bruce D."/>
            <person name="Han C."/>
            <person name="Tapia R."/>
            <person name="Gilna P."/>
            <person name="Schmutz J."/>
            <person name="Larimer F."/>
            <person name="Land M."/>
            <person name="Hauser L."/>
            <person name="Kyrpides N."/>
            <person name="Mikhailova N."/>
            <person name="Janssen P.H."/>
            <person name="Kuske C.R."/>
            <person name="Richardson P."/>
        </authorList>
    </citation>
    <scope>NUCLEOTIDE SEQUENCE</scope>
    <source>
        <strain evidence="3">Ellin6076</strain>
    </source>
</reference>
<dbReference type="HOGENOM" id="CLU_051474_3_0_0"/>
<dbReference type="eggNOG" id="COG1434">
    <property type="taxonomic scope" value="Bacteria"/>
</dbReference>
<accession>Q01VH1</accession>
<dbReference type="Gene3D" id="3.40.50.620">
    <property type="entry name" value="HUPs"/>
    <property type="match status" value="1"/>
</dbReference>
<dbReference type="CDD" id="cd06259">
    <property type="entry name" value="YdcF-like"/>
    <property type="match status" value="1"/>
</dbReference>
<dbReference type="InterPro" id="IPR014729">
    <property type="entry name" value="Rossmann-like_a/b/a_fold"/>
</dbReference>
<sequence length="195" mass="21698">MKRLLWNGIALAAVVVMFYVAFLSLRIEQQSVREEAQPADVILVLGAAEYRGRPSPVLRARLDHALDLYSRKFAPRILTTGGSGGDPIFTEGGVGRSYLTQHGVPSDAIIVETEGESTVESTTMAAEIMRRMELHSVIVVSDGYHIYRVKQMLEAHGMTAYGSPRPDHSQSPLHLRWNYLKQAFGYLLWTIGVKV</sequence>
<dbReference type="KEGG" id="sus:Acid_5395"/>
<dbReference type="GO" id="GO:0005886">
    <property type="term" value="C:plasma membrane"/>
    <property type="evidence" value="ECO:0007669"/>
    <property type="project" value="TreeGrafter"/>
</dbReference>
<evidence type="ECO:0000259" key="2">
    <source>
        <dbReference type="Pfam" id="PF02698"/>
    </source>
</evidence>